<evidence type="ECO:0000313" key="2">
    <source>
        <dbReference type="EMBL" id="CAF1315719.1"/>
    </source>
</evidence>
<dbReference type="InterPro" id="IPR050426">
    <property type="entry name" value="Glycosyltransferase_28"/>
</dbReference>
<dbReference type="PANTHER" id="PTHR48050">
    <property type="entry name" value="STEROL 3-BETA-GLUCOSYLTRANSFERASE"/>
    <property type="match status" value="1"/>
</dbReference>
<sequence length="95" mass="10544">MESQTQVETFVVEQDNDNNKNKINKKIFIPTIGTLGDVKPFIILAQALKKRGHTVWLGVHKRFQDVAKAADIDTVEIGGDLEDILSATPEGIELQ</sequence>
<reference evidence="3" key="1">
    <citation type="submission" date="2021-02" db="EMBL/GenBank/DDBJ databases">
        <authorList>
            <person name="Nowell W R."/>
        </authorList>
    </citation>
    <scope>NUCLEOTIDE SEQUENCE</scope>
</reference>
<dbReference type="SUPFAM" id="SSF53756">
    <property type="entry name" value="UDP-Glycosyltransferase/glycogen phosphorylase"/>
    <property type="match status" value="1"/>
</dbReference>
<organism evidence="3 4">
    <name type="scientific">Rotaria sordida</name>
    <dbReference type="NCBI Taxonomy" id="392033"/>
    <lineage>
        <taxon>Eukaryota</taxon>
        <taxon>Metazoa</taxon>
        <taxon>Spiralia</taxon>
        <taxon>Gnathifera</taxon>
        <taxon>Rotifera</taxon>
        <taxon>Eurotatoria</taxon>
        <taxon>Bdelloidea</taxon>
        <taxon>Philodinida</taxon>
        <taxon>Philodinidae</taxon>
        <taxon>Rotaria</taxon>
    </lineage>
</organism>
<gene>
    <name evidence="3" type="ORF">JXQ802_LOCUS46408</name>
    <name evidence="2" type="ORF">PYM288_LOCUS30647</name>
</gene>
<dbReference type="Proteomes" id="UP000663854">
    <property type="component" value="Unassembled WGS sequence"/>
</dbReference>
<dbReference type="PANTHER" id="PTHR48050:SF13">
    <property type="entry name" value="STEROL 3-BETA-GLUCOSYLTRANSFERASE UGT80A2"/>
    <property type="match status" value="1"/>
</dbReference>
<keyword evidence="4" id="KW-1185">Reference proteome</keyword>
<dbReference type="GO" id="GO:0005975">
    <property type="term" value="P:carbohydrate metabolic process"/>
    <property type="evidence" value="ECO:0007669"/>
    <property type="project" value="InterPro"/>
</dbReference>
<feature type="domain" description="Glycosyltransferase family 28 N-terminal" evidence="1">
    <location>
        <begin position="27"/>
        <end position="80"/>
    </location>
</feature>
<protein>
    <recommendedName>
        <fullName evidence="1">Glycosyltransferase family 28 N-terminal domain-containing protein</fullName>
    </recommendedName>
</protein>
<dbReference type="Gene3D" id="3.40.50.2000">
    <property type="entry name" value="Glycogen Phosphorylase B"/>
    <property type="match status" value="1"/>
</dbReference>
<evidence type="ECO:0000259" key="1">
    <source>
        <dbReference type="Pfam" id="PF03033"/>
    </source>
</evidence>
<proteinExistence type="predicted"/>
<name>A0A815ZFM5_9BILA</name>
<dbReference type="AlphaFoldDB" id="A0A815ZFM5"/>
<dbReference type="EMBL" id="CAJNOL010004182">
    <property type="protein sequence ID" value="CAF1582872.1"/>
    <property type="molecule type" value="Genomic_DNA"/>
</dbReference>
<comment type="caution">
    <text evidence="3">The sequence shown here is derived from an EMBL/GenBank/DDBJ whole genome shotgun (WGS) entry which is preliminary data.</text>
</comment>
<evidence type="ECO:0000313" key="4">
    <source>
        <dbReference type="Proteomes" id="UP000663870"/>
    </source>
</evidence>
<dbReference type="Proteomes" id="UP000663870">
    <property type="component" value="Unassembled WGS sequence"/>
</dbReference>
<accession>A0A815ZFM5</accession>
<dbReference type="InterPro" id="IPR004276">
    <property type="entry name" value="GlycoTrans_28_N"/>
</dbReference>
<dbReference type="EMBL" id="CAJNOH010002907">
    <property type="protein sequence ID" value="CAF1315719.1"/>
    <property type="molecule type" value="Genomic_DNA"/>
</dbReference>
<dbReference type="Pfam" id="PF03033">
    <property type="entry name" value="Glyco_transf_28"/>
    <property type="match status" value="1"/>
</dbReference>
<dbReference type="GO" id="GO:0016758">
    <property type="term" value="F:hexosyltransferase activity"/>
    <property type="evidence" value="ECO:0007669"/>
    <property type="project" value="InterPro"/>
</dbReference>
<evidence type="ECO:0000313" key="3">
    <source>
        <dbReference type="EMBL" id="CAF1582872.1"/>
    </source>
</evidence>